<dbReference type="EMBL" id="JBAWKC010000002">
    <property type="protein sequence ID" value="MFH6768358.1"/>
    <property type="molecule type" value="Genomic_DNA"/>
</dbReference>
<name>A0ABW7MRB9_9FLAO</name>
<sequence>MKYFIIYNINKIITKDIRINCYTIDKFFVEVVYDSEHNTITEVRSFKYGHSLDKYSAKF</sequence>
<comment type="caution">
    <text evidence="1">The sequence shown here is derived from an EMBL/GenBank/DDBJ whole genome shotgun (WGS) entry which is preliminary data.</text>
</comment>
<evidence type="ECO:0008006" key="3">
    <source>
        <dbReference type="Google" id="ProtNLM"/>
    </source>
</evidence>
<keyword evidence="2" id="KW-1185">Reference proteome</keyword>
<organism evidence="1 2">
    <name type="scientific">Gaetbulibacter aquiaggeris</name>
    <dbReference type="NCBI Taxonomy" id="1735373"/>
    <lineage>
        <taxon>Bacteria</taxon>
        <taxon>Pseudomonadati</taxon>
        <taxon>Bacteroidota</taxon>
        <taxon>Flavobacteriia</taxon>
        <taxon>Flavobacteriales</taxon>
        <taxon>Flavobacteriaceae</taxon>
        <taxon>Gaetbulibacter</taxon>
    </lineage>
</organism>
<gene>
    <name evidence="1" type="ORF">V8G56_06400</name>
</gene>
<accession>A0ABW7MRB9</accession>
<dbReference type="RefSeq" id="WP_395437608.1">
    <property type="nucleotide sequence ID" value="NZ_JBAWKC010000002.1"/>
</dbReference>
<proteinExistence type="predicted"/>
<evidence type="ECO:0000313" key="2">
    <source>
        <dbReference type="Proteomes" id="UP001610104"/>
    </source>
</evidence>
<reference evidence="1 2" key="1">
    <citation type="submission" date="2024-02" db="EMBL/GenBank/DDBJ databases">
        <title>A Gaetbulibacter species isolated from tidal flats and genomic insights of their niches.</title>
        <authorList>
            <person name="Ye Y."/>
        </authorList>
    </citation>
    <scope>NUCLEOTIDE SEQUENCE [LARGE SCALE GENOMIC DNA]</scope>
    <source>
        <strain evidence="1 2">KEM-8</strain>
    </source>
</reference>
<evidence type="ECO:0000313" key="1">
    <source>
        <dbReference type="EMBL" id="MFH6768358.1"/>
    </source>
</evidence>
<dbReference type="Proteomes" id="UP001610104">
    <property type="component" value="Unassembled WGS sequence"/>
</dbReference>
<protein>
    <recommendedName>
        <fullName evidence="3">KTSC domain-containing protein</fullName>
    </recommendedName>
</protein>